<evidence type="ECO:0000313" key="2">
    <source>
        <dbReference type="EMBL" id="KAJ7040804.1"/>
    </source>
</evidence>
<evidence type="ECO:0000256" key="1">
    <source>
        <dbReference type="SAM" id="MobiDB-lite"/>
    </source>
</evidence>
<accession>A0AAD6T6M3</accession>
<dbReference type="AlphaFoldDB" id="A0AAD6T6M3"/>
<feature type="compositionally biased region" description="Polar residues" evidence="1">
    <location>
        <begin position="121"/>
        <end position="131"/>
    </location>
</feature>
<organism evidence="2 3">
    <name type="scientific">Mycena alexandri</name>
    <dbReference type="NCBI Taxonomy" id="1745969"/>
    <lineage>
        <taxon>Eukaryota</taxon>
        <taxon>Fungi</taxon>
        <taxon>Dikarya</taxon>
        <taxon>Basidiomycota</taxon>
        <taxon>Agaricomycotina</taxon>
        <taxon>Agaricomycetes</taxon>
        <taxon>Agaricomycetidae</taxon>
        <taxon>Agaricales</taxon>
        <taxon>Marasmiineae</taxon>
        <taxon>Mycenaceae</taxon>
        <taxon>Mycena</taxon>
    </lineage>
</organism>
<reference evidence="2" key="1">
    <citation type="submission" date="2023-03" db="EMBL/GenBank/DDBJ databases">
        <title>Massive genome expansion in bonnet fungi (Mycena s.s.) driven by repeated elements and novel gene families across ecological guilds.</title>
        <authorList>
            <consortium name="Lawrence Berkeley National Laboratory"/>
            <person name="Harder C.B."/>
            <person name="Miyauchi S."/>
            <person name="Viragh M."/>
            <person name="Kuo A."/>
            <person name="Thoen E."/>
            <person name="Andreopoulos B."/>
            <person name="Lu D."/>
            <person name="Skrede I."/>
            <person name="Drula E."/>
            <person name="Henrissat B."/>
            <person name="Morin E."/>
            <person name="Kohler A."/>
            <person name="Barry K."/>
            <person name="LaButti K."/>
            <person name="Morin E."/>
            <person name="Salamov A."/>
            <person name="Lipzen A."/>
            <person name="Mereny Z."/>
            <person name="Hegedus B."/>
            <person name="Baldrian P."/>
            <person name="Stursova M."/>
            <person name="Weitz H."/>
            <person name="Taylor A."/>
            <person name="Grigoriev I.V."/>
            <person name="Nagy L.G."/>
            <person name="Martin F."/>
            <person name="Kauserud H."/>
        </authorList>
    </citation>
    <scope>NUCLEOTIDE SEQUENCE</scope>
    <source>
        <strain evidence="2">CBHHK200</strain>
    </source>
</reference>
<feature type="compositionally biased region" description="Basic and acidic residues" evidence="1">
    <location>
        <begin position="110"/>
        <end position="120"/>
    </location>
</feature>
<protein>
    <submittedName>
        <fullName evidence="2">Uncharacterized protein</fullName>
    </submittedName>
</protein>
<keyword evidence="3" id="KW-1185">Reference proteome</keyword>
<dbReference type="EMBL" id="JARJCM010000020">
    <property type="protein sequence ID" value="KAJ7040804.1"/>
    <property type="molecule type" value="Genomic_DNA"/>
</dbReference>
<evidence type="ECO:0000313" key="3">
    <source>
        <dbReference type="Proteomes" id="UP001218188"/>
    </source>
</evidence>
<dbReference type="Proteomes" id="UP001218188">
    <property type="component" value="Unassembled WGS sequence"/>
</dbReference>
<comment type="caution">
    <text evidence="2">The sequence shown here is derived from an EMBL/GenBank/DDBJ whole genome shotgun (WGS) entry which is preliminary data.</text>
</comment>
<name>A0AAD6T6M3_9AGAR</name>
<gene>
    <name evidence="2" type="ORF">C8F04DRAFT_227991</name>
</gene>
<feature type="region of interest" description="Disordered" evidence="1">
    <location>
        <begin position="38"/>
        <end position="84"/>
    </location>
</feature>
<feature type="region of interest" description="Disordered" evidence="1">
    <location>
        <begin position="110"/>
        <end position="134"/>
    </location>
</feature>
<proteinExistence type="predicted"/>
<sequence length="206" mass="22353">MPLFSDCNSFSVTAGAINIGNGSIRCIRSPAEVNIYGAARNTSPGDRPPSQPSRTTHGRGAVTSSTDPSVNYPRINDYGSNLEYTNPPARLSTHIDSFRDGRYHAAGRYEESDGAVHSDPHSGQSVNYSGQHESRVHGESFPAYAYVLNNVHLHQIDAPRITMRTHIVAVQYRKIIPLMGAATTEAQSITKCSLTIILGIITIQTT</sequence>